<organism evidence="1 2">
    <name type="scientific">Parascedosporium putredinis</name>
    <dbReference type="NCBI Taxonomy" id="1442378"/>
    <lineage>
        <taxon>Eukaryota</taxon>
        <taxon>Fungi</taxon>
        <taxon>Dikarya</taxon>
        <taxon>Ascomycota</taxon>
        <taxon>Pezizomycotina</taxon>
        <taxon>Sordariomycetes</taxon>
        <taxon>Hypocreomycetidae</taxon>
        <taxon>Microascales</taxon>
        <taxon>Microascaceae</taxon>
        <taxon>Parascedosporium</taxon>
    </lineage>
</organism>
<evidence type="ECO:0000313" key="1">
    <source>
        <dbReference type="EMBL" id="CAI4215032.1"/>
    </source>
</evidence>
<protein>
    <submittedName>
        <fullName evidence="1">Uncharacterized protein</fullName>
    </submittedName>
</protein>
<reference evidence="1" key="1">
    <citation type="submission" date="2022-11" db="EMBL/GenBank/DDBJ databases">
        <authorList>
            <person name="Scott C."/>
            <person name="Bruce N."/>
        </authorList>
    </citation>
    <scope>NUCLEOTIDE SEQUENCE</scope>
</reference>
<accession>A0A9P1M9B0</accession>
<dbReference type="Proteomes" id="UP000838763">
    <property type="component" value="Unassembled WGS sequence"/>
</dbReference>
<sequence length="75" mass="8304">MLFRQRSPLPPLLPPFNIAPLEGVDIRDGISLEDPETEEETIVKAKRAAVPGTLVEPLGLFARLVLRELDDLEGK</sequence>
<proteinExistence type="predicted"/>
<comment type="caution">
    <text evidence="1">The sequence shown here is derived from an EMBL/GenBank/DDBJ whole genome shotgun (WGS) entry which is preliminary data.</text>
</comment>
<name>A0A9P1M9B0_9PEZI</name>
<dbReference type="AlphaFoldDB" id="A0A9P1M9B0"/>
<evidence type="ECO:0000313" key="2">
    <source>
        <dbReference type="Proteomes" id="UP000838763"/>
    </source>
</evidence>
<dbReference type="EMBL" id="CALLCH030000012">
    <property type="protein sequence ID" value="CAI4215032.1"/>
    <property type="molecule type" value="Genomic_DNA"/>
</dbReference>
<gene>
    <name evidence="1" type="ORF">PPNO1_LOCUS4752</name>
</gene>
<keyword evidence="2" id="KW-1185">Reference proteome</keyword>